<evidence type="ECO:0000256" key="3">
    <source>
        <dbReference type="ARBA" id="ARBA00022741"/>
    </source>
</evidence>
<evidence type="ECO:0000256" key="6">
    <source>
        <dbReference type="RuleBase" id="RU000532"/>
    </source>
</evidence>
<proteinExistence type="inferred from homology"/>
<dbReference type="Pfam" id="PF00162">
    <property type="entry name" value="PGK"/>
    <property type="match status" value="1"/>
</dbReference>
<dbReference type="InterPro" id="IPR001576">
    <property type="entry name" value="Phosphoglycerate_kinase"/>
</dbReference>
<keyword evidence="2 6" id="KW-0808">Transferase</keyword>
<gene>
    <name evidence="7" type="primary">pgk</name>
    <name evidence="7" type="ORF">ENM42_04985</name>
</gene>
<dbReference type="PRINTS" id="PR00477">
    <property type="entry name" value="PHGLYCKINASE"/>
</dbReference>
<keyword evidence="4 6" id="KW-0418">Kinase</keyword>
<evidence type="ECO:0000256" key="1">
    <source>
        <dbReference type="ARBA" id="ARBA00013061"/>
    </source>
</evidence>
<evidence type="ECO:0000256" key="4">
    <source>
        <dbReference type="ARBA" id="ARBA00022777"/>
    </source>
</evidence>
<dbReference type="EMBL" id="DRXS01000268">
    <property type="protein sequence ID" value="HHR41167.1"/>
    <property type="molecule type" value="Genomic_DNA"/>
</dbReference>
<protein>
    <recommendedName>
        <fullName evidence="1 6">Phosphoglycerate kinase</fullName>
        <ecNumber evidence="1 6">2.7.2.3</ecNumber>
    </recommendedName>
</protein>
<evidence type="ECO:0000256" key="5">
    <source>
        <dbReference type="ARBA" id="ARBA00022840"/>
    </source>
</evidence>
<sequence>MTETRDSTFIGGGDSVTANELMGFNPERFTFVSLGGGSLITYLSGGKMPGPEAPMKN</sequence>
<name>A0A7C5U7X8_CALS0</name>
<comment type="catalytic activity">
    <reaction evidence="6">
        <text>(2R)-3-phosphoglycerate + ATP = (2R)-3-phospho-glyceroyl phosphate + ADP</text>
        <dbReference type="Rhea" id="RHEA:14801"/>
        <dbReference type="ChEBI" id="CHEBI:30616"/>
        <dbReference type="ChEBI" id="CHEBI:57604"/>
        <dbReference type="ChEBI" id="CHEBI:58272"/>
        <dbReference type="ChEBI" id="CHEBI:456216"/>
        <dbReference type="EC" id="2.7.2.3"/>
    </reaction>
</comment>
<dbReference type="InterPro" id="IPR036043">
    <property type="entry name" value="Phosphoglycerate_kinase_sf"/>
</dbReference>
<evidence type="ECO:0000256" key="2">
    <source>
        <dbReference type="ARBA" id="ARBA00022679"/>
    </source>
</evidence>
<dbReference type="AlphaFoldDB" id="A0A7C5U7X8"/>
<organism evidence="7">
    <name type="scientific">Caldiarchaeum subterraneum</name>
    <dbReference type="NCBI Taxonomy" id="311458"/>
    <lineage>
        <taxon>Archaea</taxon>
        <taxon>Nitrososphaerota</taxon>
        <taxon>Candidatus Caldarchaeales</taxon>
        <taxon>Candidatus Caldarchaeaceae</taxon>
        <taxon>Candidatus Caldarchaeum</taxon>
    </lineage>
</organism>
<keyword evidence="5" id="KW-0067">ATP-binding</keyword>
<dbReference type="SUPFAM" id="SSF53748">
    <property type="entry name" value="Phosphoglycerate kinase"/>
    <property type="match status" value="1"/>
</dbReference>
<reference evidence="7" key="1">
    <citation type="journal article" date="2020" name="mSystems">
        <title>Genome- and Community-Level Interaction Insights into Carbon Utilization and Element Cycling Functions of Hydrothermarchaeota in Hydrothermal Sediment.</title>
        <authorList>
            <person name="Zhou Z."/>
            <person name="Liu Y."/>
            <person name="Xu W."/>
            <person name="Pan J."/>
            <person name="Luo Z.H."/>
            <person name="Li M."/>
        </authorList>
    </citation>
    <scope>NUCLEOTIDE SEQUENCE [LARGE SCALE GENOMIC DNA]</scope>
    <source>
        <strain evidence="7">SpSt-1084</strain>
    </source>
</reference>
<dbReference type="EC" id="2.7.2.3" evidence="1 6"/>
<dbReference type="InterPro" id="IPR015824">
    <property type="entry name" value="Phosphoglycerate_kinase_N"/>
</dbReference>
<keyword evidence="3" id="KW-0547">Nucleotide-binding</keyword>
<comment type="caution">
    <text evidence="7">The sequence shown here is derived from an EMBL/GenBank/DDBJ whole genome shotgun (WGS) entry which is preliminary data.</text>
</comment>
<dbReference type="GO" id="GO:0006096">
    <property type="term" value="P:glycolytic process"/>
    <property type="evidence" value="ECO:0007669"/>
    <property type="project" value="InterPro"/>
</dbReference>
<accession>A0A7C5U7X8</accession>
<dbReference type="GO" id="GO:0005524">
    <property type="term" value="F:ATP binding"/>
    <property type="evidence" value="ECO:0007669"/>
    <property type="project" value="UniProtKB-KW"/>
</dbReference>
<evidence type="ECO:0000313" key="7">
    <source>
        <dbReference type="EMBL" id="HHR41167.1"/>
    </source>
</evidence>
<comment type="similarity">
    <text evidence="6">Belongs to the phosphoglycerate kinase family.</text>
</comment>
<dbReference type="Gene3D" id="3.40.50.1260">
    <property type="entry name" value="Phosphoglycerate kinase, N-terminal domain"/>
    <property type="match status" value="1"/>
</dbReference>
<dbReference type="GO" id="GO:0004618">
    <property type="term" value="F:phosphoglycerate kinase activity"/>
    <property type="evidence" value="ECO:0007669"/>
    <property type="project" value="UniProtKB-EC"/>
</dbReference>